<keyword evidence="5" id="KW-0812">Transmembrane</keyword>
<feature type="domain" description="PapC-like C-terminal" evidence="10">
    <location>
        <begin position="762"/>
        <end position="821"/>
    </location>
</feature>
<evidence type="ECO:0000313" key="12">
    <source>
        <dbReference type="EMBL" id="KPC54613.1"/>
    </source>
</evidence>
<dbReference type="Gene3D" id="2.60.40.3110">
    <property type="match status" value="1"/>
</dbReference>
<dbReference type="Gene3D" id="2.60.40.2070">
    <property type="match status" value="1"/>
</dbReference>
<comment type="similarity">
    <text evidence="2">Belongs to the fimbrial export usher family.</text>
</comment>
<evidence type="ECO:0000256" key="4">
    <source>
        <dbReference type="ARBA" id="ARBA00022452"/>
    </source>
</evidence>
<comment type="subcellular location">
    <subcellularLocation>
        <location evidence="1">Cell outer membrane</location>
        <topology evidence="1">Multi-pass membrane protein</topology>
    </subcellularLocation>
</comment>
<dbReference type="GO" id="GO:0009297">
    <property type="term" value="P:pilus assembly"/>
    <property type="evidence" value="ECO:0007669"/>
    <property type="project" value="InterPro"/>
</dbReference>
<evidence type="ECO:0000256" key="1">
    <source>
        <dbReference type="ARBA" id="ARBA00004571"/>
    </source>
</evidence>
<evidence type="ECO:0000259" key="10">
    <source>
        <dbReference type="Pfam" id="PF13953"/>
    </source>
</evidence>
<evidence type="ECO:0000256" key="8">
    <source>
        <dbReference type="ARBA" id="ARBA00023237"/>
    </source>
</evidence>
<evidence type="ECO:0000256" key="5">
    <source>
        <dbReference type="ARBA" id="ARBA00022692"/>
    </source>
</evidence>
<dbReference type="InterPro" id="IPR043142">
    <property type="entry name" value="PapC-like_C_sf"/>
</dbReference>
<keyword evidence="13" id="KW-1185">Reference proteome</keyword>
<keyword evidence="7" id="KW-0472">Membrane</keyword>
<dbReference type="Pfam" id="PF00577">
    <property type="entry name" value="Usher"/>
    <property type="match status" value="1"/>
</dbReference>
<dbReference type="RefSeq" id="WP_053936398.1">
    <property type="nucleotide sequence ID" value="NZ_LAQT01000002.1"/>
</dbReference>
<evidence type="ECO:0000256" key="9">
    <source>
        <dbReference type="SAM" id="SignalP"/>
    </source>
</evidence>
<reference evidence="12 13" key="1">
    <citation type="submission" date="2015-07" db="EMBL/GenBank/DDBJ databases">
        <title>Draft genome sequence of the Amantichitinum ursilacus IGB-41, a new chitin-degrading bacterium.</title>
        <authorList>
            <person name="Kirstahler P."/>
            <person name="Guenther M."/>
            <person name="Grumaz C."/>
            <person name="Rupp S."/>
            <person name="Zibek S."/>
            <person name="Sohn K."/>
        </authorList>
    </citation>
    <scope>NUCLEOTIDE SEQUENCE [LARGE SCALE GENOMIC DNA]</scope>
    <source>
        <strain evidence="12 13">IGB-41</strain>
    </source>
</reference>
<dbReference type="AlphaFoldDB" id="A0A0N0GQE5"/>
<dbReference type="GO" id="GO:0015473">
    <property type="term" value="F:fimbrial usher porin activity"/>
    <property type="evidence" value="ECO:0007669"/>
    <property type="project" value="InterPro"/>
</dbReference>
<dbReference type="SUPFAM" id="SSF141729">
    <property type="entry name" value="FimD N-terminal domain-like"/>
    <property type="match status" value="1"/>
</dbReference>
<evidence type="ECO:0000256" key="7">
    <source>
        <dbReference type="ARBA" id="ARBA00023136"/>
    </source>
</evidence>
<keyword evidence="4" id="KW-1134">Transmembrane beta strand</keyword>
<dbReference type="STRING" id="857265.WG78_03540"/>
<dbReference type="FunFam" id="2.60.40.3110:FF:000001">
    <property type="entry name" value="Putative fimbrial outer membrane usher"/>
    <property type="match status" value="1"/>
</dbReference>
<dbReference type="InterPro" id="IPR000015">
    <property type="entry name" value="Fimb_usher"/>
</dbReference>
<dbReference type="GO" id="GO:0009279">
    <property type="term" value="C:cell outer membrane"/>
    <property type="evidence" value="ECO:0007669"/>
    <property type="project" value="UniProtKB-SubCell"/>
</dbReference>
<sequence length="839" mass="89387">MSIKNARLVYWLAIVAIAPSAAPANELAPDDLQNNVPAESIEFDDSFVSGAMIDLSRFARGNPMPVGTSTVDVLVNGAAMGKEAITFKRPAQGGEAQPCLPAALLQRLGVDAEMLLARAAPDDCSVLQQLAGAQASFDVNEQRLALSVPQLYLQRGARGAVNPARWDAGITAATLQYDLNLYRTNGSESATRSAFLGMLSGLNVEGWRLRYRSSLNRTANAPTRWQSLETWAQHDITPWRAQLTLGQAYTDGQLFDSYGFRGARINRDDRMLGDAETGFAPVVHGVATSNARVSVMQNGNLLYQTTVAPGPFALEDLYATGYGGDLDVTITEADGSEKKFSVPYAAVAQLLRPGQSRFSFVAGKLQDGASTRHPALGQGTWQYGLNNTVTAYGGLGLSDGYVALLLGGAFNTRWGALALDGTQSRTTLPGEVAEGSSWRASYSKTLPGTHTDLTLAAYRYNTAGYYSLRDAEIAIQNAASGGRFGIARMRNRAQVSLSQTLPAPYGSFYVTASHQNYWNRPEADLQYQLGYSNVWGVLSYSASVQRYRPADAERASTQVFANLSVPFGVGTERPLFNSLSATFARSSDGHQNLGASASGTQGDFSYGLNGYSTAGQQGHDELGAYASYATRYGTLNSSASQGKTAQQLSLGASGSMVAYRHGLVFGPPLQTDSAIAIVEADGAAGAALVNGSGARIDQSGRAIMTNLMPYRSNEIALDPNGISADIELKSTSAAVVPRAGAVLLLRFETDLGRSVTLNIERDANAPVIPLGAEIFDEHDNNVGVMGQGGRAYTRGIANAGVLHIRWGSTPDRQCAVRYVLPDTATQRPLPVALEHMRCD</sequence>
<evidence type="ECO:0000256" key="6">
    <source>
        <dbReference type="ARBA" id="ARBA00022729"/>
    </source>
</evidence>
<evidence type="ECO:0000313" key="13">
    <source>
        <dbReference type="Proteomes" id="UP000037939"/>
    </source>
</evidence>
<protein>
    <submittedName>
        <fullName evidence="12">Outer membrane usher protein HtrE</fullName>
    </submittedName>
</protein>
<dbReference type="EMBL" id="LAQT01000002">
    <property type="protein sequence ID" value="KPC54613.1"/>
    <property type="molecule type" value="Genomic_DNA"/>
</dbReference>
<dbReference type="PATRIC" id="fig|857265.3.peg.722"/>
<keyword evidence="6 9" id="KW-0732">Signal</keyword>
<evidence type="ECO:0000259" key="11">
    <source>
        <dbReference type="Pfam" id="PF13954"/>
    </source>
</evidence>
<organism evidence="12 13">
    <name type="scientific">Amantichitinum ursilacus</name>
    <dbReference type="NCBI Taxonomy" id="857265"/>
    <lineage>
        <taxon>Bacteria</taxon>
        <taxon>Pseudomonadati</taxon>
        <taxon>Pseudomonadota</taxon>
        <taxon>Betaproteobacteria</taxon>
        <taxon>Neisseriales</taxon>
        <taxon>Chitinibacteraceae</taxon>
        <taxon>Amantichitinum</taxon>
    </lineage>
</organism>
<feature type="domain" description="PapC N-terminal" evidence="11">
    <location>
        <begin position="42"/>
        <end position="180"/>
    </location>
</feature>
<dbReference type="Gene3D" id="2.60.40.2610">
    <property type="entry name" value="Outer membrane usher protein FimD, plug domain"/>
    <property type="match status" value="1"/>
</dbReference>
<comment type="caution">
    <text evidence="12">The sequence shown here is derived from an EMBL/GenBank/DDBJ whole genome shotgun (WGS) entry which is preliminary data.</text>
</comment>
<dbReference type="Pfam" id="PF13953">
    <property type="entry name" value="PapC_C"/>
    <property type="match status" value="1"/>
</dbReference>
<evidence type="ECO:0000256" key="3">
    <source>
        <dbReference type="ARBA" id="ARBA00022448"/>
    </source>
</evidence>
<dbReference type="InterPro" id="IPR037224">
    <property type="entry name" value="PapC_N_sf"/>
</dbReference>
<keyword evidence="3" id="KW-0813">Transport</keyword>
<proteinExistence type="inferred from homology"/>
<feature type="signal peptide" evidence="9">
    <location>
        <begin position="1"/>
        <end position="24"/>
    </location>
</feature>
<dbReference type="Gene3D" id="3.10.20.410">
    <property type="match status" value="1"/>
</dbReference>
<dbReference type="OrthoDB" id="6554712at2"/>
<dbReference type="InterPro" id="IPR042186">
    <property type="entry name" value="FimD_plug_dom"/>
</dbReference>
<dbReference type="PANTHER" id="PTHR30451:SF20">
    <property type="entry name" value="FIMBRIAE USHER"/>
    <property type="match status" value="1"/>
</dbReference>
<name>A0A0N0GQE5_9NEIS</name>
<dbReference type="InterPro" id="IPR025949">
    <property type="entry name" value="PapC-like_C"/>
</dbReference>
<keyword evidence="8" id="KW-0998">Cell outer membrane</keyword>
<evidence type="ECO:0000256" key="2">
    <source>
        <dbReference type="ARBA" id="ARBA00008064"/>
    </source>
</evidence>
<dbReference type="InterPro" id="IPR025885">
    <property type="entry name" value="PapC_N"/>
</dbReference>
<accession>A0A0N0GQE5</accession>
<feature type="chain" id="PRO_5005849844" evidence="9">
    <location>
        <begin position="25"/>
        <end position="839"/>
    </location>
</feature>
<dbReference type="Proteomes" id="UP000037939">
    <property type="component" value="Unassembled WGS sequence"/>
</dbReference>
<dbReference type="Pfam" id="PF13954">
    <property type="entry name" value="PapC_N"/>
    <property type="match status" value="1"/>
</dbReference>
<dbReference type="PANTHER" id="PTHR30451">
    <property type="entry name" value="OUTER MEMBRANE USHER PROTEIN"/>
    <property type="match status" value="1"/>
</dbReference>
<gene>
    <name evidence="12" type="primary">htrE_1</name>
    <name evidence="12" type="ORF">WG78_03540</name>
</gene>